<dbReference type="Proteomes" id="UP000179352">
    <property type="component" value="Unassembled WGS sequence"/>
</dbReference>
<reference evidence="1 2" key="1">
    <citation type="journal article" date="2016" name="Nat. Commun.">
        <title>Thousands of microbial genomes shed light on interconnected biogeochemical processes in an aquifer system.</title>
        <authorList>
            <person name="Anantharaman K."/>
            <person name="Brown C.T."/>
            <person name="Hug L.A."/>
            <person name="Sharon I."/>
            <person name="Castelle C.J."/>
            <person name="Probst A.J."/>
            <person name="Thomas B.C."/>
            <person name="Singh A."/>
            <person name="Wilkins M.J."/>
            <person name="Karaoz U."/>
            <person name="Brodie E.L."/>
            <person name="Williams K.H."/>
            <person name="Hubbard S.S."/>
            <person name="Banfield J.F."/>
        </authorList>
    </citation>
    <scope>NUCLEOTIDE SEQUENCE [LARGE SCALE GENOMIC DNA]</scope>
</reference>
<gene>
    <name evidence="1" type="ORF">A3A01_01885</name>
</gene>
<comment type="caution">
    <text evidence="1">The sequence shown here is derived from an EMBL/GenBank/DDBJ whole genome shotgun (WGS) entry which is preliminary data.</text>
</comment>
<sequence>MSAIVGKNSSRNIAHLILDKNISITKQTELIKKFNTILNETRERYFSLFLTNFRDNGRKRISFDFSYKFLNYLYFKDKNRELINL</sequence>
<accession>A0A1F6WVX7</accession>
<protein>
    <submittedName>
        <fullName evidence="1">Uncharacterized protein</fullName>
    </submittedName>
</protein>
<dbReference type="AlphaFoldDB" id="A0A1F6WVX7"/>
<proteinExistence type="predicted"/>
<organism evidence="1 2">
    <name type="scientific">Candidatus Nomurabacteria bacterium RIFCSPLOWO2_01_FULL_39_17</name>
    <dbReference type="NCBI Taxonomy" id="1801770"/>
    <lineage>
        <taxon>Bacteria</taxon>
        <taxon>Candidatus Nomuraibacteriota</taxon>
    </lineage>
</organism>
<dbReference type="EMBL" id="MFUU01000012">
    <property type="protein sequence ID" value="OGI86018.1"/>
    <property type="molecule type" value="Genomic_DNA"/>
</dbReference>
<name>A0A1F6WVX7_9BACT</name>
<evidence type="ECO:0000313" key="2">
    <source>
        <dbReference type="Proteomes" id="UP000179352"/>
    </source>
</evidence>
<evidence type="ECO:0000313" key="1">
    <source>
        <dbReference type="EMBL" id="OGI86018.1"/>
    </source>
</evidence>